<dbReference type="AlphaFoldDB" id="A0A840ICI3"/>
<dbReference type="Gene3D" id="3.40.50.920">
    <property type="match status" value="1"/>
</dbReference>
<dbReference type="FunFam" id="3.40.50.920:FF:000001">
    <property type="entry name" value="Pyruvate dehydrogenase E1 beta subunit"/>
    <property type="match status" value="1"/>
</dbReference>
<organism evidence="5 6">
    <name type="scientific">Conexibacter arvalis</name>
    <dbReference type="NCBI Taxonomy" id="912552"/>
    <lineage>
        <taxon>Bacteria</taxon>
        <taxon>Bacillati</taxon>
        <taxon>Actinomycetota</taxon>
        <taxon>Thermoleophilia</taxon>
        <taxon>Solirubrobacterales</taxon>
        <taxon>Conexibacteraceae</taxon>
        <taxon>Conexibacter</taxon>
    </lineage>
</organism>
<dbReference type="InterPro" id="IPR033248">
    <property type="entry name" value="Transketolase_C"/>
</dbReference>
<dbReference type="Gene3D" id="3.40.50.970">
    <property type="match status" value="1"/>
</dbReference>
<dbReference type="SUPFAM" id="SSF52518">
    <property type="entry name" value="Thiamin diphosphate-binding fold (THDP-binding)"/>
    <property type="match status" value="1"/>
</dbReference>
<dbReference type="GO" id="GO:0004739">
    <property type="term" value="F:pyruvate dehydrogenase (acetyl-transferring) activity"/>
    <property type="evidence" value="ECO:0007669"/>
    <property type="project" value="UniProtKB-EC"/>
</dbReference>
<evidence type="ECO:0000313" key="5">
    <source>
        <dbReference type="EMBL" id="MBB4661768.1"/>
    </source>
</evidence>
<dbReference type="InterPro" id="IPR029061">
    <property type="entry name" value="THDP-binding"/>
</dbReference>
<dbReference type="PANTHER" id="PTHR43257:SF2">
    <property type="entry name" value="PYRUVATE DEHYDROGENASE E1 COMPONENT SUBUNIT BETA"/>
    <property type="match status" value="1"/>
</dbReference>
<evidence type="ECO:0000256" key="3">
    <source>
        <dbReference type="ARBA" id="ARBA00023052"/>
    </source>
</evidence>
<dbReference type="Proteomes" id="UP000585272">
    <property type="component" value="Unassembled WGS sequence"/>
</dbReference>
<feature type="domain" description="Transketolase-like pyrimidine-binding" evidence="4">
    <location>
        <begin position="13"/>
        <end position="188"/>
    </location>
</feature>
<dbReference type="GO" id="GO:0000287">
    <property type="term" value="F:magnesium ion binding"/>
    <property type="evidence" value="ECO:0007669"/>
    <property type="project" value="UniProtKB-ARBA"/>
</dbReference>
<dbReference type="EC" id="1.2.4.1" evidence="5"/>
<dbReference type="FunFam" id="3.40.50.970:FF:000001">
    <property type="entry name" value="Pyruvate dehydrogenase E1 beta subunit"/>
    <property type="match status" value="1"/>
</dbReference>
<evidence type="ECO:0000259" key="4">
    <source>
        <dbReference type="SMART" id="SM00861"/>
    </source>
</evidence>
<dbReference type="NCBIfam" id="NF006667">
    <property type="entry name" value="PRK09212.1"/>
    <property type="match status" value="1"/>
</dbReference>
<evidence type="ECO:0000256" key="1">
    <source>
        <dbReference type="ARBA" id="ARBA00001964"/>
    </source>
</evidence>
<keyword evidence="6" id="KW-1185">Reference proteome</keyword>
<keyword evidence="2 5" id="KW-0560">Oxidoreductase</keyword>
<dbReference type="SMART" id="SM00861">
    <property type="entry name" value="Transket_pyr"/>
    <property type="match status" value="1"/>
</dbReference>
<proteinExistence type="predicted"/>
<protein>
    <submittedName>
        <fullName evidence="5">Pyruvate dehydrogenase E1 component beta subunit</fullName>
        <ecNumber evidence="5">1.2.4.1</ecNumber>
    </submittedName>
</protein>
<evidence type="ECO:0000256" key="2">
    <source>
        <dbReference type="ARBA" id="ARBA00023002"/>
    </source>
</evidence>
<comment type="caution">
    <text evidence="5">The sequence shown here is derived from an EMBL/GenBank/DDBJ whole genome shotgun (WGS) entry which is preliminary data.</text>
</comment>
<dbReference type="EMBL" id="JACHNU010000001">
    <property type="protein sequence ID" value="MBB4661768.1"/>
    <property type="molecule type" value="Genomic_DNA"/>
</dbReference>
<evidence type="ECO:0000313" key="6">
    <source>
        <dbReference type="Proteomes" id="UP000585272"/>
    </source>
</evidence>
<dbReference type="InterPro" id="IPR009014">
    <property type="entry name" value="Transketo_C/PFOR_II"/>
</dbReference>
<keyword evidence="3" id="KW-0786">Thiamine pyrophosphate</keyword>
<dbReference type="Pfam" id="PF02779">
    <property type="entry name" value="Transket_pyr"/>
    <property type="match status" value="1"/>
</dbReference>
<reference evidence="5 6" key="1">
    <citation type="submission" date="2020-08" db="EMBL/GenBank/DDBJ databases">
        <title>Genomic Encyclopedia of Archaeal and Bacterial Type Strains, Phase II (KMG-II): from individual species to whole genera.</title>
        <authorList>
            <person name="Goeker M."/>
        </authorList>
    </citation>
    <scope>NUCLEOTIDE SEQUENCE [LARGE SCALE GENOMIC DNA]</scope>
    <source>
        <strain evidence="5 6">DSM 23288</strain>
    </source>
</reference>
<dbReference type="InterPro" id="IPR005475">
    <property type="entry name" value="Transketolase-like_Pyr-bd"/>
</dbReference>
<sequence>MSATAPAPSTTTMTYREAVRLALREELLRDEDVFLMGEEIGVFEGSYKVTAGLFREFGPIRVRETPISEEGFVGAGIGAAMMGLRPVVEIMTLNFILVAMDQVVNHAAKIRYMFGGEVGCPLVIRTPNGGGSQLTAQHSQSFEVFFAHTPGMKVVAPSTPADAHGLMKAAIRDDDPILVVENLQSYKVRGEVPDDPDRVVEIGRAAVTREGSDITLVAHSFAATRALRVAERLKRDHGVDAEVVDLRSLRPLDTETVAKSIQKTNRALCVDEGWATYGVSAEIASRIQRACFDDLDAPIERVGLAEVPMPYAKQLERAAIVNDDKIMAAALSVLDLGPDVFSY</sequence>
<dbReference type="PANTHER" id="PTHR43257">
    <property type="entry name" value="PYRUVATE DEHYDROGENASE E1 COMPONENT BETA SUBUNIT"/>
    <property type="match status" value="1"/>
</dbReference>
<dbReference type="Pfam" id="PF02780">
    <property type="entry name" value="Transketolase_C"/>
    <property type="match status" value="1"/>
</dbReference>
<dbReference type="RefSeq" id="WP_183340209.1">
    <property type="nucleotide sequence ID" value="NZ_JACHNU010000001.1"/>
</dbReference>
<dbReference type="SUPFAM" id="SSF52922">
    <property type="entry name" value="TK C-terminal domain-like"/>
    <property type="match status" value="1"/>
</dbReference>
<gene>
    <name evidence="5" type="ORF">BDZ31_001341</name>
</gene>
<name>A0A840ICI3_9ACTN</name>
<keyword evidence="5" id="KW-0670">Pyruvate</keyword>
<dbReference type="CDD" id="cd07036">
    <property type="entry name" value="TPP_PYR_E1-PDHc-beta_like"/>
    <property type="match status" value="1"/>
</dbReference>
<accession>A0A840ICI3</accession>
<comment type="cofactor">
    <cofactor evidence="1">
        <name>thiamine diphosphate</name>
        <dbReference type="ChEBI" id="CHEBI:58937"/>
    </cofactor>
</comment>